<proteinExistence type="predicted"/>
<dbReference type="AlphaFoldDB" id="A0A8J3V516"/>
<organism evidence="3 4">
    <name type="scientific">Planotetraspora thailandica</name>
    <dbReference type="NCBI Taxonomy" id="487172"/>
    <lineage>
        <taxon>Bacteria</taxon>
        <taxon>Bacillati</taxon>
        <taxon>Actinomycetota</taxon>
        <taxon>Actinomycetes</taxon>
        <taxon>Streptosporangiales</taxon>
        <taxon>Streptosporangiaceae</taxon>
        <taxon>Planotetraspora</taxon>
    </lineage>
</organism>
<feature type="compositionally biased region" description="Pro residues" evidence="1">
    <location>
        <begin position="83"/>
        <end position="96"/>
    </location>
</feature>
<keyword evidence="4" id="KW-1185">Reference proteome</keyword>
<feature type="transmembrane region" description="Helical" evidence="2">
    <location>
        <begin position="211"/>
        <end position="233"/>
    </location>
</feature>
<feature type="transmembrane region" description="Helical" evidence="2">
    <location>
        <begin position="20"/>
        <end position="42"/>
    </location>
</feature>
<sequence length="269" mass="28826">MSLIPPVLSRLVRRWSTGRFIFFVVGAGLACVAVAAGSSTYADAYDFADASRCDTLPADRRMDCITTVAVTVVSRSISTTPDHQPPVNPLPNPPPLPPPQPPIFRMAAVGVAAAADVDYEVVVEVVGTSHRRYTVPVDKQLYDEAWPGAHGMADMWRGHVLRLSIGGSRSVGAWIPMGFAFACAVGWVGAVLMGGSLLVSTRLPWSAFDRLGLIGFPLIAAGFFVPFLLAVPWRPAWRVVPVVMACLAAILIVAALWANQAGLRRGPRR</sequence>
<name>A0A8J3V516_9ACTN</name>
<evidence type="ECO:0000313" key="4">
    <source>
        <dbReference type="Proteomes" id="UP000605992"/>
    </source>
</evidence>
<protein>
    <submittedName>
        <fullName evidence="3">Uncharacterized protein</fullName>
    </submittedName>
</protein>
<keyword evidence="2" id="KW-1133">Transmembrane helix</keyword>
<keyword evidence="2" id="KW-0812">Transmembrane</keyword>
<evidence type="ECO:0000256" key="2">
    <source>
        <dbReference type="SAM" id="Phobius"/>
    </source>
</evidence>
<feature type="transmembrane region" description="Helical" evidence="2">
    <location>
        <begin position="173"/>
        <end position="199"/>
    </location>
</feature>
<dbReference type="RefSeq" id="WP_203944378.1">
    <property type="nucleotide sequence ID" value="NZ_BOOR01000014.1"/>
</dbReference>
<feature type="region of interest" description="Disordered" evidence="1">
    <location>
        <begin position="77"/>
        <end position="96"/>
    </location>
</feature>
<evidence type="ECO:0000313" key="3">
    <source>
        <dbReference type="EMBL" id="GII54134.1"/>
    </source>
</evidence>
<comment type="caution">
    <text evidence="3">The sequence shown here is derived from an EMBL/GenBank/DDBJ whole genome shotgun (WGS) entry which is preliminary data.</text>
</comment>
<reference evidence="3" key="1">
    <citation type="submission" date="2021-01" db="EMBL/GenBank/DDBJ databases">
        <title>Whole genome shotgun sequence of Planotetraspora thailandica NBRC 104271.</title>
        <authorList>
            <person name="Komaki H."/>
            <person name="Tamura T."/>
        </authorList>
    </citation>
    <scope>NUCLEOTIDE SEQUENCE</scope>
    <source>
        <strain evidence="3">NBRC 104271</strain>
    </source>
</reference>
<dbReference type="EMBL" id="BOOR01000014">
    <property type="protein sequence ID" value="GII54134.1"/>
    <property type="molecule type" value="Genomic_DNA"/>
</dbReference>
<evidence type="ECO:0000256" key="1">
    <source>
        <dbReference type="SAM" id="MobiDB-lite"/>
    </source>
</evidence>
<dbReference type="Proteomes" id="UP000605992">
    <property type="component" value="Unassembled WGS sequence"/>
</dbReference>
<gene>
    <name evidence="3" type="ORF">Pth03_25230</name>
</gene>
<accession>A0A8J3V516</accession>
<keyword evidence="2" id="KW-0472">Membrane</keyword>
<feature type="transmembrane region" description="Helical" evidence="2">
    <location>
        <begin position="239"/>
        <end position="259"/>
    </location>
</feature>